<evidence type="ECO:0000313" key="2">
    <source>
        <dbReference type="EMBL" id="AAQ57777.1"/>
    </source>
</evidence>
<feature type="compositionally biased region" description="Basic residues" evidence="1">
    <location>
        <begin position="19"/>
        <end position="29"/>
    </location>
</feature>
<dbReference type="AlphaFoldDB" id="Q7P1W4"/>
<feature type="region of interest" description="Disordered" evidence="1">
    <location>
        <begin position="134"/>
        <end position="187"/>
    </location>
</feature>
<feature type="compositionally biased region" description="Basic and acidic residues" evidence="1">
    <location>
        <begin position="45"/>
        <end position="57"/>
    </location>
</feature>
<gene>
    <name evidence="2" type="ordered locus">CV_0098</name>
</gene>
<dbReference type="STRING" id="243365.CV_0098"/>
<feature type="compositionally biased region" description="Basic residues" evidence="1">
    <location>
        <begin position="219"/>
        <end position="231"/>
    </location>
</feature>
<feature type="compositionally biased region" description="Basic residues" evidence="1">
    <location>
        <begin position="134"/>
        <end position="153"/>
    </location>
</feature>
<feature type="compositionally biased region" description="Low complexity" evidence="1">
    <location>
        <begin position="263"/>
        <end position="272"/>
    </location>
</feature>
<proteinExistence type="predicted"/>
<dbReference type="Proteomes" id="UP000001424">
    <property type="component" value="Chromosome"/>
</dbReference>
<feature type="compositionally biased region" description="Low complexity" evidence="1">
    <location>
        <begin position="232"/>
        <end position="248"/>
    </location>
</feature>
<feature type="region of interest" description="Disordered" evidence="1">
    <location>
        <begin position="394"/>
        <end position="430"/>
    </location>
</feature>
<feature type="compositionally biased region" description="Low complexity" evidence="1">
    <location>
        <begin position="1"/>
        <end position="13"/>
    </location>
</feature>
<sequence>MAAAVAGPAGAAADAEHRRQPHRRLRRLQPLHAGGGRRGPPPGFHHPDAVRAGDHGARTGSAEAAGRAVPPAAVDRSPPPDAGVRQGRLSFRESGCRAARRRAAGGAAAGGGRAILVRGARGLRGRRLPALARQRGRAVARLPRRDRRLHPRGRPQLLPEAAGRKGRGRPHRAAAGQGDLSGNGGAVGRLTEPVRFVGVIVSFLNSGYRDAIPTDSAGARRRPAGRLRQPHRAGPFRAGADPGPAAGRVEADRRRRQAHPAARRPGPAVRQGRLQRHVRPGRDRRRQAARRAPGLDADDVPAGGDAARRQIVPPAGGRHGRQPGGRAPEAVRRQGRAELRASAAGRDQVHLRRRRAQAVHRGRADAVPAGARGQGQALGAALRRDRGLPARARHRLPAADQGGEGGQSAGRRLVHPLDSGHGGGAGSGEEALRDGFRVAWHVMNPLRG</sequence>
<feature type="compositionally biased region" description="Low complexity" evidence="1">
    <location>
        <begin position="62"/>
        <end position="74"/>
    </location>
</feature>
<dbReference type="KEGG" id="cvi:CV_0098"/>
<evidence type="ECO:0000313" key="3">
    <source>
        <dbReference type="Proteomes" id="UP000001424"/>
    </source>
</evidence>
<dbReference type="EMBL" id="AE016825">
    <property type="protein sequence ID" value="AAQ57777.1"/>
    <property type="molecule type" value="Genomic_DNA"/>
</dbReference>
<feature type="compositionally biased region" description="Basic residues" evidence="1">
    <location>
        <begin position="273"/>
        <end position="289"/>
    </location>
</feature>
<keyword evidence="3" id="KW-1185">Reference proteome</keyword>
<name>Q7P1W4_CHRVO</name>
<reference evidence="2 3" key="1">
    <citation type="journal article" date="2003" name="Proc. Natl. Acad. Sci. U.S.A.">
        <title>The complete genome sequence of Chromobacterium violaceum reveals remarkable and exploitable bacterial adaptability.</title>
        <authorList>
            <person name="Vasconcelos A.T.R."/>
            <person name="de Almeida D.F."/>
            <person name="Almeida F.C."/>
            <person name="de Almeida L.G.P."/>
            <person name="de Almeida R."/>
            <person name="Goncalves J.A.A."/>
            <person name="Andrade E.M."/>
            <person name="Antonio R.V."/>
            <person name="Araripe J."/>
            <person name="de Araujo M.F.F."/>
            <person name="Filho S.A."/>
            <person name="Azevedo V."/>
            <person name="Batista A.J."/>
            <person name="Bataus L.A.M."/>
            <person name="Batista J.S."/>
            <person name="Belo A."/>
            <person name="vander Berg C."/>
            <person name="Blamey J."/>
            <person name="Bogo M."/>
            <person name="Bonato S."/>
            <person name="Bordignon J."/>
            <person name="Brito C.A."/>
            <person name="Brocchi M."/>
            <person name="Burity H.A."/>
            <person name="Camargo A.A."/>
            <person name="Cardoso D.D.P."/>
            <person name="Carneiro N.P."/>
            <person name="Carraro D.M."/>
            <person name="Carvalho C.M.B."/>
            <person name="Cascardo J.C.M."/>
            <person name="Cavada B.S."/>
            <person name="Chueire L.M.O."/>
            <person name="Pasa T.B.C."/>
            <person name="Duran N."/>
            <person name="Fagundes N."/>
            <person name="Falcao C.L."/>
            <person name="Fantinatti F."/>
            <person name="Farias I.P."/>
            <person name="Felipe M.S.S."/>
            <person name="Ferrari L.P."/>
            <person name="Ferro J.A."/>
            <person name="Ferro M.I.T."/>
            <person name="Franco G.R."/>
            <person name="Freitas N.S.A."/>
            <person name="Furlan L.R."/>
            <person name="Gazzinelli R.T."/>
            <person name="Gomes E.A."/>
            <person name="Goncalves P.R."/>
            <person name="Grangeiro T.B."/>
            <person name="Grattapaglia D."/>
            <person name="Grisard E.C."/>
            <person name="Guimaraes C.T."/>
            <person name="Hanna E.S."/>
            <person name="Hungria M."/>
            <person name="Jardim S.N."/>
            <person name="Laurino J."/>
            <person name="Leoi L.C.T."/>
            <person name="Fassarella L."/>
            <person name="Lima A."/>
            <person name="Loureiro M.F."/>
            <person name="Lyra M.C.P."/>
            <person name="Macedo M."/>
            <person name="Madeira H.M.F."/>
            <person name="Manfio G.P."/>
            <person name="Maranhao A.Q."/>
            <person name="Martins W.S."/>
            <person name="di Mauro S.M.Z."/>
            <person name="de Medeiros S.R.B."/>
            <person name="Meissner R.D.V."/>
            <person name="Menck C.F.M."/>
            <person name="Moreira M.A.M."/>
            <person name="Nascimento F.F."/>
            <person name="Nicolas M.F."/>
            <person name="Oliveira J.G."/>
            <person name="Oliveira S.C."/>
            <person name="Paixao R.F.C."/>
            <person name="Parente J.A."/>
            <person name="Pedrosa F.O."/>
            <person name="Pena S.J.D."/>
            <person name="Perreira J.O."/>
            <person name="Perreira M."/>
            <person name="Pinto L.S.R.C."/>
            <person name="Pinto L.S."/>
            <person name="Porto J.I.R."/>
            <person name="Potrich D.P."/>
            <person name="Neto C.E.R."/>
            <person name="Reis A.M.M."/>
            <person name="Rigo L.U."/>
            <person name="Rondinelli E."/>
            <person name="dos Santos E.B.P."/>
            <person name="Santos F.R."/>
            <person name="Schneider M.P.C."/>
            <person name="Seuanez H.N."/>
            <person name="Silva A.M.R."/>
            <person name="da Silva A.L.C."/>
            <person name="Silva D.W."/>
            <person name="Silva R."/>
            <person name="Simoes I.C."/>
            <person name="Simon D."/>
            <person name="Soares C.M.A."/>
            <person name="Soares R.B.A."/>
            <person name="Souza E.M."/>
            <person name="Souza K.R.L."/>
            <person name="Souza R.C."/>
            <person name="Steffens M.B.R."/>
            <person name="Steindel M."/>
            <person name="Teixeira S.R."/>
            <person name="Urmenyi T."/>
            <person name="Vettore A."/>
            <person name="Wassem R."/>
            <person name="Zaha A."/>
            <person name="Simpson A.J.G."/>
        </authorList>
    </citation>
    <scope>NUCLEOTIDE SEQUENCE [LARGE SCALE GENOMIC DNA]</scope>
    <source>
        <strain evidence="3">ATCC 12472 / DSM 30191 / JCM 1249 / NBRC 12614 / NCIMB 9131 / NCTC 9757</strain>
    </source>
</reference>
<dbReference type="HOGENOM" id="CLU_610723_0_0_4"/>
<accession>Q7P1W4</accession>
<feature type="region of interest" description="Disordered" evidence="1">
    <location>
        <begin position="212"/>
        <end position="335"/>
    </location>
</feature>
<feature type="compositionally biased region" description="Low complexity" evidence="1">
    <location>
        <begin position="290"/>
        <end position="305"/>
    </location>
</feature>
<evidence type="ECO:0000256" key="1">
    <source>
        <dbReference type="SAM" id="MobiDB-lite"/>
    </source>
</evidence>
<organism evidence="2 3">
    <name type="scientific">Chromobacterium violaceum (strain ATCC 12472 / DSM 30191 / JCM 1249 / CCUG 213 / NBRC 12614 / NCIMB 9131 / NCTC 9757 / MK)</name>
    <dbReference type="NCBI Taxonomy" id="243365"/>
    <lineage>
        <taxon>Bacteria</taxon>
        <taxon>Pseudomonadati</taxon>
        <taxon>Pseudomonadota</taxon>
        <taxon>Betaproteobacteria</taxon>
        <taxon>Neisseriales</taxon>
        <taxon>Chromobacteriaceae</taxon>
        <taxon>Chromobacterium</taxon>
    </lineage>
</organism>
<protein>
    <submittedName>
        <fullName evidence="2">Uncharacterized protein</fullName>
    </submittedName>
</protein>
<feature type="region of interest" description="Disordered" evidence="1">
    <location>
        <begin position="1"/>
        <end position="96"/>
    </location>
</feature>